<dbReference type="AlphaFoldDB" id="A0AAV7MA80"/>
<feature type="region of interest" description="Disordered" evidence="1">
    <location>
        <begin position="94"/>
        <end position="142"/>
    </location>
</feature>
<comment type="caution">
    <text evidence="2">The sequence shown here is derived from an EMBL/GenBank/DDBJ whole genome shotgun (WGS) entry which is preliminary data.</text>
</comment>
<dbReference type="Proteomes" id="UP001066276">
    <property type="component" value="Chromosome 10"/>
</dbReference>
<evidence type="ECO:0000313" key="2">
    <source>
        <dbReference type="EMBL" id="KAJ1100437.1"/>
    </source>
</evidence>
<reference evidence="2" key="1">
    <citation type="journal article" date="2022" name="bioRxiv">
        <title>Sequencing and chromosome-scale assembly of the giantPleurodeles waltlgenome.</title>
        <authorList>
            <person name="Brown T."/>
            <person name="Elewa A."/>
            <person name="Iarovenko S."/>
            <person name="Subramanian E."/>
            <person name="Araus A.J."/>
            <person name="Petzold A."/>
            <person name="Susuki M."/>
            <person name="Suzuki K.-i.T."/>
            <person name="Hayashi T."/>
            <person name="Toyoda A."/>
            <person name="Oliveira C."/>
            <person name="Osipova E."/>
            <person name="Leigh N.D."/>
            <person name="Simon A."/>
            <person name="Yun M.H."/>
        </authorList>
    </citation>
    <scope>NUCLEOTIDE SEQUENCE</scope>
    <source>
        <strain evidence="2">20211129_DDA</strain>
        <tissue evidence="2">Liver</tissue>
    </source>
</reference>
<evidence type="ECO:0000313" key="3">
    <source>
        <dbReference type="Proteomes" id="UP001066276"/>
    </source>
</evidence>
<dbReference type="EMBL" id="JANPWB010000014">
    <property type="protein sequence ID" value="KAJ1100437.1"/>
    <property type="molecule type" value="Genomic_DNA"/>
</dbReference>
<name>A0AAV7MA80_PLEWA</name>
<keyword evidence="3" id="KW-1185">Reference proteome</keyword>
<sequence length="165" mass="18064">MARRLPPGEPPWDSRSEHAKLTTRQVPGNWTSALLCQAHKCREGSGCAVSFRAHTHNPSLAASSHLWDWLAGAFAAHLTAVSLAAQETNRPVLSVPGRSRKRGRLHAEEPPVRSPGSRVPHPPAPGLRPTGQEPRPGQLPVLERHGLCSLHRRVGVSIQRNPWKD</sequence>
<accession>A0AAV7MA80</accession>
<organism evidence="2 3">
    <name type="scientific">Pleurodeles waltl</name>
    <name type="common">Iberian ribbed newt</name>
    <dbReference type="NCBI Taxonomy" id="8319"/>
    <lineage>
        <taxon>Eukaryota</taxon>
        <taxon>Metazoa</taxon>
        <taxon>Chordata</taxon>
        <taxon>Craniata</taxon>
        <taxon>Vertebrata</taxon>
        <taxon>Euteleostomi</taxon>
        <taxon>Amphibia</taxon>
        <taxon>Batrachia</taxon>
        <taxon>Caudata</taxon>
        <taxon>Salamandroidea</taxon>
        <taxon>Salamandridae</taxon>
        <taxon>Pleurodelinae</taxon>
        <taxon>Pleurodeles</taxon>
    </lineage>
</organism>
<evidence type="ECO:0000256" key="1">
    <source>
        <dbReference type="SAM" id="MobiDB-lite"/>
    </source>
</evidence>
<gene>
    <name evidence="2" type="ORF">NDU88_005523</name>
</gene>
<protein>
    <submittedName>
        <fullName evidence="2">Uncharacterized protein</fullName>
    </submittedName>
</protein>
<proteinExistence type="predicted"/>